<reference evidence="1" key="1">
    <citation type="submission" date="2022-09" db="EMBL/GenBank/DDBJ databases">
        <title>Interaction between co-microsymbionts with complementary sets of symbiotic genes in legume-rhizobium systems.</title>
        <authorList>
            <person name="Safronova V."/>
            <person name="Sazanova A."/>
            <person name="Afonin A."/>
            <person name="Chirak E."/>
        </authorList>
    </citation>
    <scope>NUCLEOTIDE SEQUENCE</scope>
    <source>
        <strain evidence="1">A18/3m</strain>
    </source>
</reference>
<sequence>MARTQYIVVLLNGEWKISYSGKHAGPYDTQKAAIKAAVDAAHKTGQNGGDAQVLIQGEDNKFRTEWTYGHDPYPPKG</sequence>
<keyword evidence="2" id="KW-1185">Reference proteome</keyword>
<gene>
    <name evidence="1" type="ORF">N8E88_16895</name>
</gene>
<name>A0ACD4D7E0_9HYPH</name>
<protein>
    <submittedName>
        <fullName evidence="1">DUF2188 domain-containing protein</fullName>
    </submittedName>
</protein>
<accession>A0ACD4D7E0</accession>
<dbReference type="Proteomes" id="UP001061991">
    <property type="component" value="Chromosome"/>
</dbReference>
<evidence type="ECO:0000313" key="1">
    <source>
        <dbReference type="EMBL" id="UXN61723.1"/>
    </source>
</evidence>
<organism evidence="1 2">
    <name type="scientific">Phyllobacterium zundukense</name>
    <dbReference type="NCBI Taxonomy" id="1867719"/>
    <lineage>
        <taxon>Bacteria</taxon>
        <taxon>Pseudomonadati</taxon>
        <taxon>Pseudomonadota</taxon>
        <taxon>Alphaproteobacteria</taxon>
        <taxon>Hyphomicrobiales</taxon>
        <taxon>Phyllobacteriaceae</taxon>
        <taxon>Phyllobacterium</taxon>
    </lineage>
</organism>
<proteinExistence type="predicted"/>
<evidence type="ECO:0000313" key="2">
    <source>
        <dbReference type="Proteomes" id="UP001061991"/>
    </source>
</evidence>
<dbReference type="EMBL" id="CP104973">
    <property type="protein sequence ID" value="UXN61723.1"/>
    <property type="molecule type" value="Genomic_DNA"/>
</dbReference>